<keyword evidence="2" id="KW-1185">Reference proteome</keyword>
<keyword evidence="1" id="KW-1133">Transmembrane helix</keyword>
<dbReference type="WBParaSite" id="Hba_11388">
    <property type="protein sequence ID" value="Hba_11388"/>
    <property type="gene ID" value="Hba_11388"/>
</dbReference>
<sequence>MGIIIIIKTTKYHIIRNYIFIFNLKLYYLLLYIECYYRVT</sequence>
<keyword evidence="1" id="KW-0472">Membrane</keyword>
<dbReference type="AlphaFoldDB" id="A0A1I7X1R4"/>
<dbReference type="Proteomes" id="UP000095283">
    <property type="component" value="Unplaced"/>
</dbReference>
<reference evidence="3" key="1">
    <citation type="submission" date="2016-11" db="UniProtKB">
        <authorList>
            <consortium name="WormBaseParasite"/>
        </authorList>
    </citation>
    <scope>IDENTIFICATION</scope>
</reference>
<feature type="transmembrane region" description="Helical" evidence="1">
    <location>
        <begin position="20"/>
        <end position="39"/>
    </location>
</feature>
<name>A0A1I7X1R4_HETBA</name>
<evidence type="ECO:0000313" key="3">
    <source>
        <dbReference type="WBParaSite" id="Hba_11388"/>
    </source>
</evidence>
<evidence type="ECO:0000313" key="2">
    <source>
        <dbReference type="Proteomes" id="UP000095283"/>
    </source>
</evidence>
<evidence type="ECO:0000256" key="1">
    <source>
        <dbReference type="SAM" id="Phobius"/>
    </source>
</evidence>
<organism evidence="2 3">
    <name type="scientific">Heterorhabditis bacteriophora</name>
    <name type="common">Entomopathogenic nematode worm</name>
    <dbReference type="NCBI Taxonomy" id="37862"/>
    <lineage>
        <taxon>Eukaryota</taxon>
        <taxon>Metazoa</taxon>
        <taxon>Ecdysozoa</taxon>
        <taxon>Nematoda</taxon>
        <taxon>Chromadorea</taxon>
        <taxon>Rhabditida</taxon>
        <taxon>Rhabditina</taxon>
        <taxon>Rhabditomorpha</taxon>
        <taxon>Strongyloidea</taxon>
        <taxon>Heterorhabditidae</taxon>
        <taxon>Heterorhabditis</taxon>
    </lineage>
</organism>
<accession>A0A1I7X1R4</accession>
<protein>
    <submittedName>
        <fullName evidence="3">Uncharacterized protein</fullName>
    </submittedName>
</protein>
<keyword evidence="1" id="KW-0812">Transmembrane</keyword>
<proteinExistence type="predicted"/>